<feature type="chain" id="PRO_5046145253" description="1-alkyl-2-acetylglycerophosphocholine esterase" evidence="5">
    <location>
        <begin position="16"/>
        <end position="390"/>
    </location>
</feature>
<keyword evidence="7" id="KW-1185">Reference proteome</keyword>
<evidence type="ECO:0000256" key="1">
    <source>
        <dbReference type="ARBA" id="ARBA00013201"/>
    </source>
</evidence>
<dbReference type="PANTHER" id="PTHR10272">
    <property type="entry name" value="PLATELET-ACTIVATING FACTOR ACETYLHYDROLASE"/>
    <property type="match status" value="1"/>
</dbReference>
<sequence>MIFTTCMLFIGSAYAVLLPNPTGPFWVAVSVNTLTDATHMDPFAPDDMPQHRRVLISTFIPLNITTAPCVSRATPYMTPLVAGDYDILAGSVGLPNTTFASLTMQLCDVPRHAFCSRVHSDQYETAKTPRPLVLFSPGFGQSRLLYGAMARSLASEGYIVVTVNHPYDATVIEFTDGSFVRAANISTDDETALEMVIQVRVADISFVIDQLQNSTTLRQPIENGASTVDFDRIIMCGHSLGGAASAATMLTESRILGGIDLDGRFFSPVTEIGVDRPFLEIGRPNHHDEDPTWDEFYNHTGAERIEISINATNHSSFTDYPAIMTALNLTDTAKESLQDFLGTGDWAGIDGIIKSLVRAFGTFLFEGTVLDILRGSDANFFEVEIVCSNL</sequence>
<evidence type="ECO:0000256" key="5">
    <source>
        <dbReference type="SAM" id="SignalP"/>
    </source>
</evidence>
<keyword evidence="3" id="KW-0442">Lipid degradation</keyword>
<name>A0ABR2UZL2_9PEZI</name>
<dbReference type="PANTHER" id="PTHR10272:SF14">
    <property type="entry name" value="PAF ACETYLHYDROLASE FAMILY PROTEIN"/>
    <property type="match status" value="1"/>
</dbReference>
<protein>
    <recommendedName>
        <fullName evidence="1">1-alkyl-2-acetylglycerophosphocholine esterase</fullName>
        <ecNumber evidence="1">3.1.1.47</ecNumber>
    </recommendedName>
</protein>
<dbReference type="InterPro" id="IPR029058">
    <property type="entry name" value="AB_hydrolase_fold"/>
</dbReference>
<comment type="caution">
    <text evidence="6">The sequence shown here is derived from an EMBL/GenBank/DDBJ whole genome shotgun (WGS) entry which is preliminary data.</text>
</comment>
<organism evidence="6 7">
    <name type="scientific">Seiridium unicorne</name>
    <dbReference type="NCBI Taxonomy" id="138068"/>
    <lineage>
        <taxon>Eukaryota</taxon>
        <taxon>Fungi</taxon>
        <taxon>Dikarya</taxon>
        <taxon>Ascomycota</taxon>
        <taxon>Pezizomycotina</taxon>
        <taxon>Sordariomycetes</taxon>
        <taxon>Xylariomycetidae</taxon>
        <taxon>Amphisphaeriales</taxon>
        <taxon>Sporocadaceae</taxon>
        <taxon>Seiridium</taxon>
    </lineage>
</organism>
<evidence type="ECO:0000313" key="7">
    <source>
        <dbReference type="Proteomes" id="UP001408356"/>
    </source>
</evidence>
<dbReference type="Pfam" id="PF03403">
    <property type="entry name" value="PAF-AH_p_II"/>
    <property type="match status" value="2"/>
</dbReference>
<evidence type="ECO:0000256" key="4">
    <source>
        <dbReference type="ARBA" id="ARBA00023098"/>
    </source>
</evidence>
<dbReference type="EC" id="3.1.1.47" evidence="1"/>
<proteinExistence type="predicted"/>
<keyword evidence="2" id="KW-0378">Hydrolase</keyword>
<gene>
    <name evidence="6" type="ORF">SUNI508_06658</name>
</gene>
<dbReference type="Gene3D" id="3.40.50.1820">
    <property type="entry name" value="alpha/beta hydrolase"/>
    <property type="match status" value="1"/>
</dbReference>
<keyword evidence="5" id="KW-0732">Signal</keyword>
<keyword evidence="4" id="KW-0443">Lipid metabolism</keyword>
<feature type="signal peptide" evidence="5">
    <location>
        <begin position="1"/>
        <end position="15"/>
    </location>
</feature>
<evidence type="ECO:0000313" key="6">
    <source>
        <dbReference type="EMBL" id="KAK9420130.1"/>
    </source>
</evidence>
<evidence type="ECO:0000256" key="2">
    <source>
        <dbReference type="ARBA" id="ARBA00022801"/>
    </source>
</evidence>
<accession>A0ABR2UZL2</accession>
<reference evidence="6 7" key="1">
    <citation type="journal article" date="2024" name="J. Plant Pathol.">
        <title>Sequence and assembly of the genome of Seiridium unicorne, isolate CBS 538.82, causal agent of cypress canker disease.</title>
        <authorList>
            <person name="Scali E."/>
            <person name="Rocca G.D."/>
            <person name="Danti R."/>
            <person name="Garbelotto M."/>
            <person name="Barberini S."/>
            <person name="Baroncelli R."/>
            <person name="Emiliani G."/>
        </authorList>
    </citation>
    <scope>NUCLEOTIDE SEQUENCE [LARGE SCALE GENOMIC DNA]</scope>
    <source>
        <strain evidence="6 7">BM-138-508</strain>
    </source>
</reference>
<dbReference type="Proteomes" id="UP001408356">
    <property type="component" value="Unassembled WGS sequence"/>
</dbReference>
<dbReference type="EMBL" id="JARVKF010000257">
    <property type="protein sequence ID" value="KAK9420130.1"/>
    <property type="molecule type" value="Genomic_DNA"/>
</dbReference>
<dbReference type="SUPFAM" id="SSF53474">
    <property type="entry name" value="alpha/beta-Hydrolases"/>
    <property type="match status" value="1"/>
</dbReference>
<evidence type="ECO:0000256" key="3">
    <source>
        <dbReference type="ARBA" id="ARBA00022963"/>
    </source>
</evidence>